<dbReference type="InterPro" id="IPR000847">
    <property type="entry name" value="LysR_HTH_N"/>
</dbReference>
<comment type="similarity">
    <text evidence="1">Belongs to the LysR transcriptional regulatory family.</text>
</comment>
<dbReference type="RefSeq" id="WP_308127181.1">
    <property type="nucleotide sequence ID" value="NZ_JAHKRM010000015.1"/>
</dbReference>
<evidence type="ECO:0000256" key="2">
    <source>
        <dbReference type="ARBA" id="ARBA00023015"/>
    </source>
</evidence>
<evidence type="ECO:0000256" key="5">
    <source>
        <dbReference type="SAM" id="MobiDB-lite"/>
    </source>
</evidence>
<dbReference type="PANTHER" id="PTHR30126">
    <property type="entry name" value="HTH-TYPE TRANSCRIPTIONAL REGULATOR"/>
    <property type="match status" value="1"/>
</dbReference>
<evidence type="ECO:0000256" key="1">
    <source>
        <dbReference type="ARBA" id="ARBA00009437"/>
    </source>
</evidence>
<evidence type="ECO:0000259" key="6">
    <source>
        <dbReference type="PROSITE" id="PS50931"/>
    </source>
</evidence>
<evidence type="ECO:0000313" key="7">
    <source>
        <dbReference type="EMBL" id="MFD1535784.1"/>
    </source>
</evidence>
<keyword evidence="2" id="KW-0805">Transcription regulation</keyword>
<dbReference type="Pfam" id="PF03466">
    <property type="entry name" value="LysR_substrate"/>
    <property type="match status" value="1"/>
</dbReference>
<gene>
    <name evidence="7" type="ORF">ACFSJ0_01985</name>
</gene>
<dbReference type="CDD" id="cd05466">
    <property type="entry name" value="PBP2_LTTR_substrate"/>
    <property type="match status" value="1"/>
</dbReference>
<reference evidence="8" key="1">
    <citation type="journal article" date="2019" name="Int. J. Syst. Evol. Microbiol.">
        <title>The Global Catalogue of Microorganisms (GCM) 10K type strain sequencing project: providing services to taxonomists for standard genome sequencing and annotation.</title>
        <authorList>
            <consortium name="The Broad Institute Genomics Platform"/>
            <consortium name="The Broad Institute Genome Sequencing Center for Infectious Disease"/>
            <person name="Wu L."/>
            <person name="Ma J."/>
        </authorList>
    </citation>
    <scope>NUCLEOTIDE SEQUENCE [LARGE SCALE GENOMIC DNA]</scope>
    <source>
        <strain evidence="8">CGMCC 1.15399</strain>
    </source>
</reference>
<dbReference type="Proteomes" id="UP001597097">
    <property type="component" value="Unassembled WGS sequence"/>
</dbReference>
<dbReference type="Gene3D" id="3.40.190.10">
    <property type="entry name" value="Periplasmic binding protein-like II"/>
    <property type="match status" value="2"/>
</dbReference>
<keyword evidence="3" id="KW-0238">DNA-binding</keyword>
<feature type="region of interest" description="Disordered" evidence="5">
    <location>
        <begin position="253"/>
        <end position="299"/>
    </location>
</feature>
<dbReference type="InterPro" id="IPR036390">
    <property type="entry name" value="WH_DNA-bd_sf"/>
</dbReference>
<name>A0ABW4FZX9_9ACTN</name>
<protein>
    <submittedName>
        <fullName evidence="7">LysR family transcriptional regulator</fullName>
    </submittedName>
</protein>
<organism evidence="7 8">
    <name type="scientific">Nonomuraea guangzhouensis</name>
    <dbReference type="NCBI Taxonomy" id="1291555"/>
    <lineage>
        <taxon>Bacteria</taxon>
        <taxon>Bacillati</taxon>
        <taxon>Actinomycetota</taxon>
        <taxon>Actinomycetes</taxon>
        <taxon>Streptosporangiales</taxon>
        <taxon>Streptosporangiaceae</taxon>
        <taxon>Nonomuraea</taxon>
    </lineage>
</organism>
<dbReference type="InterPro" id="IPR005119">
    <property type="entry name" value="LysR_subst-bd"/>
</dbReference>
<dbReference type="Gene3D" id="1.10.10.10">
    <property type="entry name" value="Winged helix-like DNA-binding domain superfamily/Winged helix DNA-binding domain"/>
    <property type="match status" value="1"/>
</dbReference>
<dbReference type="EMBL" id="JBHUCM010000004">
    <property type="protein sequence ID" value="MFD1535784.1"/>
    <property type="molecule type" value="Genomic_DNA"/>
</dbReference>
<dbReference type="SUPFAM" id="SSF53850">
    <property type="entry name" value="Periplasmic binding protein-like II"/>
    <property type="match status" value="1"/>
</dbReference>
<keyword evidence="8" id="KW-1185">Reference proteome</keyword>
<sequence>MDLRQLRGFVAVAGSGTVTAAANTLGLAPASVSEQVRRLEDSLGVALFERTPQGMRLTGPGATLLTRAQGLLDHADEVRRAVTGERPRVRIGALEMLAAAKLPAIVRRLSERRPDLDVDVRSLTRQALLSEVAGGGLDAALLLDSGPRIGGLGFTPPADLDFLDVGEVRLLLVAAPDGDREPLLVSTPGCSIRLAADQLFGARVPRRELTSIATAREWTRQGFGRALLPDFVLEADLASGALIPLDLAPETDFAPGPRNFTSEKDGAPGPHNFTPETDGAPVPLDVPQETGPAAGVPVPLDHDAPTLALRLVWLRSREATLRDVLYAMSA</sequence>
<evidence type="ECO:0000256" key="4">
    <source>
        <dbReference type="ARBA" id="ARBA00023163"/>
    </source>
</evidence>
<feature type="domain" description="HTH lysR-type" evidence="6">
    <location>
        <begin position="1"/>
        <end position="58"/>
    </location>
</feature>
<keyword evidence="4" id="KW-0804">Transcription</keyword>
<accession>A0ABW4FZX9</accession>
<dbReference type="Pfam" id="PF00126">
    <property type="entry name" value="HTH_1"/>
    <property type="match status" value="1"/>
</dbReference>
<proteinExistence type="inferred from homology"/>
<dbReference type="InterPro" id="IPR036388">
    <property type="entry name" value="WH-like_DNA-bd_sf"/>
</dbReference>
<evidence type="ECO:0000313" key="8">
    <source>
        <dbReference type="Proteomes" id="UP001597097"/>
    </source>
</evidence>
<dbReference type="SUPFAM" id="SSF46785">
    <property type="entry name" value="Winged helix' DNA-binding domain"/>
    <property type="match status" value="1"/>
</dbReference>
<comment type="caution">
    <text evidence="7">The sequence shown here is derived from an EMBL/GenBank/DDBJ whole genome shotgun (WGS) entry which is preliminary data.</text>
</comment>
<evidence type="ECO:0000256" key="3">
    <source>
        <dbReference type="ARBA" id="ARBA00023125"/>
    </source>
</evidence>
<dbReference type="PRINTS" id="PR00039">
    <property type="entry name" value="HTHLYSR"/>
</dbReference>
<dbReference type="PROSITE" id="PS50931">
    <property type="entry name" value="HTH_LYSR"/>
    <property type="match status" value="1"/>
</dbReference>
<dbReference type="PANTHER" id="PTHR30126:SF39">
    <property type="entry name" value="HTH-TYPE TRANSCRIPTIONAL REGULATOR CYSL"/>
    <property type="match status" value="1"/>
</dbReference>